<reference evidence="2 3" key="1">
    <citation type="journal article" date="2018" name="Front. Plant Sci.">
        <title>Red Clover (Trifolium pratense) and Zigzag Clover (T. medium) - A Picture of Genomic Similarities and Differences.</title>
        <authorList>
            <person name="Dluhosova J."/>
            <person name="Istvanek J."/>
            <person name="Nedelnik J."/>
            <person name="Repkova J."/>
        </authorList>
    </citation>
    <scope>NUCLEOTIDE SEQUENCE [LARGE SCALE GENOMIC DNA]</scope>
    <source>
        <strain evidence="3">cv. 10/8</strain>
        <tissue evidence="2">Leaf</tissue>
    </source>
</reference>
<feature type="chain" id="PRO_5017428762" evidence="1">
    <location>
        <begin position="27"/>
        <end position="51"/>
    </location>
</feature>
<accession>A0A392PC36</accession>
<evidence type="ECO:0000313" key="2">
    <source>
        <dbReference type="EMBL" id="MCI09354.1"/>
    </source>
</evidence>
<evidence type="ECO:0000256" key="1">
    <source>
        <dbReference type="SAM" id="SignalP"/>
    </source>
</evidence>
<sequence length="51" mass="5264">MLAEKMLAEMFLCGFAISCWLGGGSGLSGMCSNESDCGVAWIACCKVVLGI</sequence>
<keyword evidence="1" id="KW-0732">Signal</keyword>
<comment type="caution">
    <text evidence="2">The sequence shown here is derived from an EMBL/GenBank/DDBJ whole genome shotgun (WGS) entry which is preliminary data.</text>
</comment>
<keyword evidence="3" id="KW-1185">Reference proteome</keyword>
<dbReference type="Proteomes" id="UP000265520">
    <property type="component" value="Unassembled WGS sequence"/>
</dbReference>
<protein>
    <submittedName>
        <fullName evidence="2">Uncharacterized protein</fullName>
    </submittedName>
</protein>
<dbReference type="AlphaFoldDB" id="A0A392PC36"/>
<feature type="signal peptide" evidence="1">
    <location>
        <begin position="1"/>
        <end position="26"/>
    </location>
</feature>
<name>A0A392PC36_9FABA</name>
<dbReference type="EMBL" id="LXQA010072348">
    <property type="protein sequence ID" value="MCI09354.1"/>
    <property type="molecule type" value="Genomic_DNA"/>
</dbReference>
<evidence type="ECO:0000313" key="3">
    <source>
        <dbReference type="Proteomes" id="UP000265520"/>
    </source>
</evidence>
<organism evidence="2 3">
    <name type="scientific">Trifolium medium</name>
    <dbReference type="NCBI Taxonomy" id="97028"/>
    <lineage>
        <taxon>Eukaryota</taxon>
        <taxon>Viridiplantae</taxon>
        <taxon>Streptophyta</taxon>
        <taxon>Embryophyta</taxon>
        <taxon>Tracheophyta</taxon>
        <taxon>Spermatophyta</taxon>
        <taxon>Magnoliopsida</taxon>
        <taxon>eudicotyledons</taxon>
        <taxon>Gunneridae</taxon>
        <taxon>Pentapetalae</taxon>
        <taxon>rosids</taxon>
        <taxon>fabids</taxon>
        <taxon>Fabales</taxon>
        <taxon>Fabaceae</taxon>
        <taxon>Papilionoideae</taxon>
        <taxon>50 kb inversion clade</taxon>
        <taxon>NPAAA clade</taxon>
        <taxon>Hologalegina</taxon>
        <taxon>IRL clade</taxon>
        <taxon>Trifolieae</taxon>
        <taxon>Trifolium</taxon>
    </lineage>
</organism>
<proteinExistence type="predicted"/>